<dbReference type="GO" id="GO:0016491">
    <property type="term" value="F:oxidoreductase activity"/>
    <property type="evidence" value="ECO:0007669"/>
    <property type="project" value="InterPro"/>
</dbReference>
<reference evidence="3" key="1">
    <citation type="submission" date="2016-08" db="EMBL/GenBank/DDBJ databases">
        <title>Complete Genome Seqeunce of Paenibacillus sp. BIHB 4019 from tea rhizoplane.</title>
        <authorList>
            <person name="Thakur R."/>
            <person name="Swarnkar M.K."/>
            <person name="Gulati A."/>
        </authorList>
    </citation>
    <scope>NUCLEOTIDE SEQUENCE [LARGE SCALE GENOMIC DNA]</scope>
    <source>
        <strain evidence="3">BIHB4019</strain>
    </source>
</reference>
<comment type="similarity">
    <text evidence="1">Belongs to the azoreductase type 2 family.</text>
</comment>
<protein>
    <submittedName>
        <fullName evidence="3">NADPH-dependent FMN reductase</fullName>
    </submittedName>
</protein>
<dbReference type="Gene3D" id="3.40.50.360">
    <property type="match status" value="1"/>
</dbReference>
<dbReference type="SUPFAM" id="SSF52218">
    <property type="entry name" value="Flavoproteins"/>
    <property type="match status" value="1"/>
</dbReference>
<proteinExistence type="inferred from homology"/>
<feature type="domain" description="NADPH-dependent FMN reductase-like" evidence="2">
    <location>
        <begin position="5"/>
        <end position="149"/>
    </location>
</feature>
<dbReference type="PANTHER" id="PTHR30543">
    <property type="entry name" value="CHROMATE REDUCTASE"/>
    <property type="match status" value="1"/>
</dbReference>
<evidence type="ECO:0000259" key="2">
    <source>
        <dbReference type="Pfam" id="PF03358"/>
    </source>
</evidence>
<dbReference type="GO" id="GO:0010181">
    <property type="term" value="F:FMN binding"/>
    <property type="evidence" value="ECO:0007669"/>
    <property type="project" value="TreeGrafter"/>
</dbReference>
<dbReference type="InterPro" id="IPR050712">
    <property type="entry name" value="NAD(P)H-dep_reductase"/>
</dbReference>
<dbReference type="AlphaFoldDB" id="A0A1B2DNL4"/>
<dbReference type="PANTHER" id="PTHR30543:SF21">
    <property type="entry name" value="NAD(P)H-DEPENDENT FMN REDUCTASE LOT6"/>
    <property type="match status" value="1"/>
</dbReference>
<accession>A0A1B2DNL4</accession>
<gene>
    <name evidence="3" type="ORF">BBD42_24580</name>
</gene>
<dbReference type="InterPro" id="IPR029039">
    <property type="entry name" value="Flavoprotein-like_sf"/>
</dbReference>
<name>A0A1B2DNL4_9BACL</name>
<sequence length="186" mass="20681">MSKTIGLIVGSLRENSYNRMVAQTLSELDASIVFKWIELKELPLFNEDLEAGDGPEAVQLFKSAIQAVDGVIIVSPEYNSGIPGVLKNAIDWASRPSRGSVLRRKPFGLIGATPGGMGTVHAQLQTRHILESVQAQVLPFQKLLISQVHTKVDAEQHRLTDEKTKEYLQAYLQKFVHWIDHIPALD</sequence>
<dbReference type="GO" id="GO:0005829">
    <property type="term" value="C:cytosol"/>
    <property type="evidence" value="ECO:0007669"/>
    <property type="project" value="TreeGrafter"/>
</dbReference>
<evidence type="ECO:0000256" key="1">
    <source>
        <dbReference type="ARBA" id="ARBA00009428"/>
    </source>
</evidence>
<dbReference type="InterPro" id="IPR005025">
    <property type="entry name" value="FMN_Rdtase-like_dom"/>
</dbReference>
<evidence type="ECO:0000313" key="3">
    <source>
        <dbReference type="EMBL" id="ANY69305.1"/>
    </source>
</evidence>
<dbReference type="RefSeq" id="WP_099520335.1">
    <property type="nucleotide sequence ID" value="NZ_CP016808.1"/>
</dbReference>
<dbReference type="Pfam" id="PF03358">
    <property type="entry name" value="FMN_red"/>
    <property type="match status" value="1"/>
</dbReference>
<dbReference type="EMBL" id="CP016808">
    <property type="protein sequence ID" value="ANY69305.1"/>
    <property type="molecule type" value="Genomic_DNA"/>
</dbReference>
<organism evidence="3">
    <name type="scientific">Paenibacillus sp. BIHB 4019</name>
    <dbReference type="NCBI Taxonomy" id="1870819"/>
    <lineage>
        <taxon>Bacteria</taxon>
        <taxon>Bacillati</taxon>
        <taxon>Bacillota</taxon>
        <taxon>Bacilli</taxon>
        <taxon>Bacillales</taxon>
        <taxon>Paenibacillaceae</taxon>
        <taxon>Paenibacillus</taxon>
    </lineage>
</organism>